<feature type="region of interest" description="Disordered" evidence="1">
    <location>
        <begin position="1426"/>
        <end position="1456"/>
    </location>
</feature>
<name>A0A8J4X172_9TREM</name>
<feature type="region of interest" description="Disordered" evidence="1">
    <location>
        <begin position="1980"/>
        <end position="2000"/>
    </location>
</feature>
<feature type="region of interest" description="Disordered" evidence="1">
    <location>
        <begin position="3602"/>
        <end position="3628"/>
    </location>
</feature>
<dbReference type="Pfam" id="PF25036">
    <property type="entry name" value="VPS13_VAB"/>
    <property type="match status" value="1"/>
</dbReference>
<feature type="region of interest" description="Disordered" evidence="1">
    <location>
        <begin position="199"/>
        <end position="224"/>
    </location>
</feature>
<protein>
    <recommendedName>
        <fullName evidence="2">Vacuolar protein sorting-associated protein 13 VPS13 adaptor binding domain-containing protein</fullName>
    </recommendedName>
</protein>
<evidence type="ECO:0000313" key="4">
    <source>
        <dbReference type="Proteomes" id="UP000748531"/>
    </source>
</evidence>
<sequence>AYPRRDQREDDELFLTPCGTPTNLSDADDNCDDLKTVDETGRNHLDSNTPIQVQTVLYESYTIQLENLHVLVGELNTLEKLGLWTNPVDECTEVLEAYGAQPESTREAVSSDLCHFSRTNSRLMSQFCLIDRFNVRLLVSRRITPSCELIKLDCISSPNEIANYPPSLWLTVEQERCVLQLSDVKIDKLLKCLSAHGGDPSDTVEPMSARSNNSQTLTARHSLRRSASCRYSELSASKSANKHPSSSLDFSSQKKRLIATFNIKELIVQLENKGYPVAECRLEDANGTWIRLAGRGAGYQGRIRVSGFSVADAMANLGGDYDLVVASHQHIRLNSVGQLEVLPSGQKPSSSLHDPIYSRRRSFSKSTNDLQPPDGHDVPLLHFDEKATGSDLLQIYFDWMPSVEHTTVQSSVVHSLQSTGVRTLRIHLDRLDVVFNPNTLREISDCLQYLSPLMRPFSGASESSSKLNDQPSNRIPDIHTSPMITNHFELTLDQLCVLIIRVVCLSSLTSTQSHMRSNEVDKVQQADRVVMATLNGLQWLSESAHSRSSSFRLGGLQLLDLMHSVECGHPYLLTFGHLTSPRHLSADGPVSVDLRFHWVPFFERVENHSEQWHIEINGTFIEPTYVHSDETIAELIEWVHNLPIQTGPVVESHDAILHPHYLWSDRLSRANFQLSIRDPIVVFPIGNDLPCFSSNVLIAHFREIIISTVCCAPRSGNPRIHISLLSAELNVVDLDRLQLPAGVIKTHLVYRYATMWLLESNQKIIDSIISPTSVSVWLSFALEGDTQLPRWLSSLSELSPMNLISKCEFSTHTFQPSDHLDTTLGFSPVSWLLIAIDVSDLLQIRLTSHVCNQLGHVVNSIVTRFSQLMSHQSDGTPTSSERMKSENIEVDFSETSKSPSVGLQVHMTALTIDVMADLDIYPVPLSSLELRDIFLQVAHGPGSTTSGDLTVSSARLLDQLPHEHDKLQRIPAIPSVLLSVGSSMDLTTMEIPGAIRRANSCSNLPGATLGGGSEQHHHQSHFLSSKAMQFRTISLDQLPEVDHCTRGCRCISETTDNVAARVQFVLLDREQLANLPEQLSKGLICPCIHAAPMGLITLQIRQFVLLDCGQLTCRLIPQCWVLLLDFVKFIKFNFAPANSMDPIPVQSTHADVTVCEDSSLMFSMCVDVFQLTLANCSSRTFGDESMASCDLAELHARSLKLRVLNCLDQITNHLMRDRQFTPTNFKGPYYSVLCEVTDWMINAKPTREAMLYEQRLCPRFPGSYNTPSMSFQFICSRLRGREFPDEYDAYLWLRLEPTIYTHTQSFLTDVIDSLNAFLQDQDLISRARQSTEGLKVLTSAPLPFRLLLDVVAYEPRMIVPVSACSRDCLVASMDRLSIINATHRSTDRARTCDSQQHVFHIPDCVRHSKWTDSAFTCWFCDHYSVSDEKRSKPPTVASTSSATDHHDDIPADSVDNHEKSETDDWCLLDCIQLNFSNATLYHAERFATLSQVQPEFHAFPDAADRCLQLLNYLVHPVLRPDGIHVTLFDPVTSVRFQLERNLSNYRSHHVPDWRLIAPLDGIHVNLTRHIYQVIRGLLAYNFGDGGDTVARLPDHEAVSVHRLFSRSKMPFRFTHQPAYYPAKAAIQTSITGIPWDVASFEIPLHDMTFTFFPDTEANSIHVPHTEFRLTRGCFSHIQLFNQCSRTELLSHDLQVFTSQLLTILQSTASSQPNHAPMILCTPGVSMNDDPCIDHLLDQPDVCRFMFQFNSAPHGATLSLYACAMNIQYDHRALAHVTDLLTAPAIGSQSEESFNSTVKSPLSYQICLENSKIVLMEHLHHPLSNTVVVQGTGFLASSHTLADHGFYIPRFHGCLHRIHIHLATMKSQRFLLGRNPCVRLKSVQLNLVPTSSGQAALPVQHPMKLRGLNTQSATKIASTSRFRADWTNLKHLGRNTSKQLKLILACFTSSLQITLSPFVVRLLRSIFDSVQRQVADNVETSDLGISGSEEAPTSSTHDDIEEERLLRRQPSGLTRVLDIPESLANWISPLVTGVEIHSGFRILWLSTDSDGIVPLFTMLVKQLSTQWRRTLPWPIGSLLARGLSVNYYNRDLLAWEPFVEPWSCSLEWHKAFADSTTETTTVMFSSCETLNFNLTVPLSVLLRKLLSQDSTMQSRSPVYRDSPSSQSPQASRVVSSTTEPVPTSSFETDCVIRTSLFRLVNQTGSTVWFQVLPIVESDGIENDKKSLGTRNSVKPRTVWHQIRPDTGTVNLPSLDFSQNDAADSLTYPWLLEKPPKLLIQVSGWKPTYPISVDRLGVFFRTLERDNTVKMTLGEDHLLLEDQIPSFTRLVIEVIRTGSSLQHSIVLRSGLTVTNDLPNGHQLLVGLQLVPQQTADTPSSSPSVEDVWSTQLASDQLVQRIPLLLVEAGQTAAVPLNLAAASSTGLGVLCFRPTLIPRSPGLSVAAVFRQRDGPRYTSYDWAAVCLPDTVLMEDSSTAESSFRRGDLSSSVSQPVELSESDTIKYMDWTRLKQPGELIEANLICRTASSQVGLISATLDSDNKINRTTDNRPVSTSSYGVVGLSVTAAPHRMHRSRSLPPPQYNMSLVVVRDQFPPDPLWIGLPDRSTDGLYPKCLPGHHVTVGPLIRITNLLPCELNYFFGGTAVTGTLSANEDACVHEISPLAVLKFGVHLEGFNKCEPLNIPPNTYNQKVLLRLQDTLGRPLELQVQVISRAGSARHLTVSGVIWLINDSGLPLIFAQSSAVSVSAAAHSQKNRLLANVAAGQYEEHEQARSMCPLLFSFANKNEGFLLRVRIGRGLLSSGSNSEHTQSKSFPAWSPAISLDKRGVDMLQLKVINSHNNRPDLVYHVGFEVREGHGRHAVTTVVTFRPRYVIENQCGLRLQVAQRGCAQTRLGDSAIVTLDQGCSQAFHWPRDDLDRFLCVRALLNGSTSQSQNVISTGQTSSTWSGGFQIDRPYAFTVMLRLPTSSKLVKTLHSDITNSDGFSSILLNRLFLRIVILLRAATFHVRIEDANALPPPFRLENMSYVALSYQQVTSTLLTPENSSVTVTSTPNLRRARRIGHRTLSRSEQQRLSTGELDGDSLTDTGVENVENDKSWFGGAVQSYLSPQTSTPYALEEPQYAPTIMLHVQGGLSAFYNLEQVGLGKSLIYDNFVYLTVFGPLVDRFTECSTPPADSFLCDFVFDVLPNTHRVVYSPKIPGRRAQLWWLSDAGLIFHEGSSSPLEPGERASGKFQPSRQFVLDVDIQGSSDSRSSTSRGERGPFRVDADTARQFDVAQLIVAPVNKRRKHLQTWRIDQHGLLVNSALYCVQVYRQSLPSSATSGSTVNTDFVGTPILAARPRASATRLISPLITPAVILPLWLRPGSGRLRVYLYLDGVTRVLHVEDEAEPPSRKLLSESSTSAGTGISSSRWGNAVFIDSIAPQLTAKSEHLATSNLALSQKKSEVSSCDRSQFRVLVSLPLGIGVSVVSMFAEELVYASLFNLRLSFSRAYSPDVFDRVAVQEALGPDSPPAGGLNVAGDVLLGSGATRSDTTPIGKSNDTVCFEDADLMNNWVEVDSGFQPYTPRDSLSDFVRLDVGYVQVNSQFPGASLPILLYTDVSTNDSSASSSRSANSSRRSDDRAFSPQTFDPSTLTITFEREVQQRWMVHLFKTMQINVNPVVIQAEELLLLKLIQFWQHATCVSPVLRDLSPGSSVTPDERVHPRPSDSSVAVDEGPLFWFDRFTISAVPLKLSVQTAKKSLTSSNLAGAKRLLPSLMSFTNAEVRLEPLVRSHVLETGSYFIDYLVTHYQLQLRAHAVHIFGSVDFLGNPIGLINDLTSGISGLVELDVGSLIRHVAHGVGDSTAKVAGTVSHLLNAISLDEKHQYERAAILDVRPDSFSLLKPSSLSSKAGREFPRSTSSLTSESLSDFGVTQSSELAPALPVQSGEAIASLTAGFRGFMHGLVGGMTSMVTQPYRGMQEDQLKGFVYGVGRGLLGTVTKPLGGLFDLVSGAMTSLSEVTRFSAEGQPRCRLRPRRSGLTDYALFPLTSYRLDEAIAFLQLHNLTLFTSARQTPHSATRCLELEIGEEVRVDEEEDELLQRSQEDQLATGTNMHVARPTETLDPVSRIIHTTVDGAWLFHTFHYPECVFHVLPVQEMGVVAILTDRAVWCVSDRSLRTWTLSKLDNVSDSLPKSGDLVPQHPTFCLTEHTTLLFMLPYHRLDRVCVRSAYIRSADLTPHPATSVYVVFTGDSGASNQQLRCDNLSWALQLTSLTRETQFRFVQAALCLFRSDSISTPHSNRHGGVPLIQGHPFALAHAPLQL</sequence>
<evidence type="ECO:0000259" key="2">
    <source>
        <dbReference type="Pfam" id="PF25036"/>
    </source>
</evidence>
<dbReference type="PANTHER" id="PTHR16166:SF141">
    <property type="entry name" value="INTERMEMBRANE LIPID TRANSFER PROTEIN VPS13D"/>
    <property type="match status" value="1"/>
</dbReference>
<dbReference type="EMBL" id="LUCH01001516">
    <property type="protein sequence ID" value="KAF5402937.1"/>
    <property type="molecule type" value="Genomic_DNA"/>
</dbReference>
<organism evidence="3 4">
    <name type="scientific">Paragonimus heterotremus</name>
    <dbReference type="NCBI Taxonomy" id="100268"/>
    <lineage>
        <taxon>Eukaryota</taxon>
        <taxon>Metazoa</taxon>
        <taxon>Spiralia</taxon>
        <taxon>Lophotrochozoa</taxon>
        <taxon>Platyhelminthes</taxon>
        <taxon>Trematoda</taxon>
        <taxon>Digenea</taxon>
        <taxon>Plagiorchiida</taxon>
        <taxon>Troglotremata</taxon>
        <taxon>Troglotrematidae</taxon>
        <taxon>Paragonimus</taxon>
    </lineage>
</organism>
<dbReference type="GO" id="GO:0006623">
    <property type="term" value="P:protein targeting to vacuole"/>
    <property type="evidence" value="ECO:0007669"/>
    <property type="project" value="TreeGrafter"/>
</dbReference>
<feature type="compositionally biased region" description="Low complexity" evidence="1">
    <location>
        <begin position="2172"/>
        <end position="2183"/>
    </location>
</feature>
<feature type="compositionally biased region" description="Low complexity" evidence="1">
    <location>
        <begin position="3603"/>
        <end position="3616"/>
    </location>
</feature>
<proteinExistence type="predicted"/>
<reference evidence="3" key="1">
    <citation type="submission" date="2019-05" db="EMBL/GenBank/DDBJ databases">
        <title>Annotation for the trematode Paragonimus heterotremus.</title>
        <authorList>
            <person name="Choi Y.-J."/>
        </authorList>
    </citation>
    <scope>NUCLEOTIDE SEQUENCE</scope>
    <source>
        <strain evidence="3">LC</strain>
    </source>
</reference>
<dbReference type="GO" id="GO:0007005">
    <property type="term" value="P:mitochondrion organization"/>
    <property type="evidence" value="ECO:0007669"/>
    <property type="project" value="TreeGrafter"/>
</dbReference>
<gene>
    <name evidence="3" type="ORF">PHET_03946</name>
</gene>
<feature type="compositionally biased region" description="Polar residues" evidence="1">
    <location>
        <begin position="209"/>
        <end position="219"/>
    </location>
</feature>
<dbReference type="Proteomes" id="UP000748531">
    <property type="component" value="Unassembled WGS sequence"/>
</dbReference>
<keyword evidence="4" id="KW-1185">Reference proteome</keyword>
<dbReference type="InterPro" id="IPR009543">
    <property type="entry name" value="VPS13_VAB"/>
</dbReference>
<feature type="region of interest" description="Disordered" evidence="1">
    <location>
        <begin position="2152"/>
        <end position="2183"/>
    </location>
</feature>
<dbReference type="GO" id="GO:0045053">
    <property type="term" value="P:protein retention in Golgi apparatus"/>
    <property type="evidence" value="ECO:0007669"/>
    <property type="project" value="TreeGrafter"/>
</dbReference>
<evidence type="ECO:0000256" key="1">
    <source>
        <dbReference type="SAM" id="MobiDB-lite"/>
    </source>
</evidence>
<feature type="domain" description="Vacuolar protein sorting-associated protein 13 VPS13 adaptor binding" evidence="2">
    <location>
        <begin position="2612"/>
        <end position="3041"/>
    </location>
</feature>
<accession>A0A8J4X172</accession>
<evidence type="ECO:0000313" key="3">
    <source>
        <dbReference type="EMBL" id="KAF5402937.1"/>
    </source>
</evidence>
<dbReference type="OrthoDB" id="272810at2759"/>
<feature type="compositionally biased region" description="Basic and acidic residues" evidence="1">
    <location>
        <begin position="1443"/>
        <end position="1456"/>
    </location>
</feature>
<feature type="non-terminal residue" evidence="3">
    <location>
        <position position="1"/>
    </location>
</feature>
<comment type="caution">
    <text evidence="3">The sequence shown here is derived from an EMBL/GenBank/DDBJ whole genome shotgun (WGS) entry which is preliminary data.</text>
</comment>
<feature type="region of interest" description="Disordered" evidence="1">
    <location>
        <begin position="3065"/>
        <end position="3084"/>
    </location>
</feature>
<feature type="compositionally biased region" description="Polar residues" evidence="1">
    <location>
        <begin position="2152"/>
        <end position="2171"/>
    </location>
</feature>
<dbReference type="InterPro" id="IPR026847">
    <property type="entry name" value="VPS13"/>
</dbReference>
<dbReference type="PANTHER" id="PTHR16166">
    <property type="entry name" value="VACUOLAR PROTEIN SORTING-ASSOCIATED PROTEIN VPS13"/>
    <property type="match status" value="1"/>
</dbReference>